<evidence type="ECO:0000313" key="3">
    <source>
        <dbReference type="Proteomes" id="UP000186583"/>
    </source>
</evidence>
<sequence>MVRLSLSSVLTLGAAMANALAAGNCTGVNAISTKCISKETSHTRDFFYVGGRYIEGAGGNVTVDQLYVEKLTPVGAHGIRRRVLPATKPLVFFHGGGTTGVTWLNTPDNRPGWASYFLQQGYTVYIVDVTAIGRSSENNFANFTMIPGTSAEGLEKGFTAVKVYNTYPQSNLHTQWPGTGRKGDPAFEQFKKTIVPLSTSWVPQELALRASGCELLSLLGEKAYLISHSIGARGPILLSNDCPEYIAGNINLEGTTIPFWSYGYDLGGTPANPWGLSNTPLDYDPPISSPDELETEVVGNETLALRSCHRQKEPARKLPKIASVPYLMVTGEASVHVTYDHCLINYLKQVGGQPDWIKLGDIGIHGNGHFLHVEKNSLEIAEVVKEWIEEKESKQKVFNVPIPADQQ</sequence>
<comment type="caution">
    <text evidence="2">The sequence shown here is derived from an EMBL/GenBank/DDBJ whole genome shotgun (WGS) entry which is preliminary data.</text>
</comment>
<evidence type="ECO:0000256" key="1">
    <source>
        <dbReference type="SAM" id="SignalP"/>
    </source>
</evidence>
<accession>A0A1Q8S8U0</accession>
<feature type="signal peptide" evidence="1">
    <location>
        <begin position="1"/>
        <end position="21"/>
    </location>
</feature>
<dbReference type="PANTHER" id="PTHR43194:SF4">
    <property type="entry name" value="AB HYDROLASE-1 DOMAIN-CONTAINING PROTEIN"/>
    <property type="match status" value="1"/>
</dbReference>
<feature type="chain" id="PRO_5010214304" evidence="1">
    <location>
        <begin position="22"/>
        <end position="407"/>
    </location>
</feature>
<dbReference type="InterPro" id="IPR050228">
    <property type="entry name" value="Carboxylesterase_BioH"/>
</dbReference>
<evidence type="ECO:0000313" key="2">
    <source>
        <dbReference type="EMBL" id="OLN97873.1"/>
    </source>
</evidence>
<dbReference type="Gene3D" id="3.40.50.1820">
    <property type="entry name" value="alpha/beta hydrolase"/>
    <property type="match status" value="1"/>
</dbReference>
<dbReference type="AlphaFoldDB" id="A0A1Q8S8U0"/>
<dbReference type="SUPFAM" id="SSF53474">
    <property type="entry name" value="alpha/beta-Hydrolases"/>
    <property type="match status" value="1"/>
</dbReference>
<proteinExistence type="predicted"/>
<keyword evidence="3" id="KW-1185">Reference proteome</keyword>
<dbReference type="OrthoDB" id="9978720at2759"/>
<protein>
    <submittedName>
        <fullName evidence="2">Putative secreted lipase-like protein 2</fullName>
    </submittedName>
</protein>
<dbReference type="CDD" id="cd12809">
    <property type="entry name" value="Esterase_713_like-2"/>
    <property type="match status" value="1"/>
</dbReference>
<keyword evidence="1" id="KW-0732">Signal</keyword>
<dbReference type="InterPro" id="IPR029058">
    <property type="entry name" value="AB_hydrolase_fold"/>
</dbReference>
<name>A0A1Q8S8U0_9PEZI</name>
<dbReference type="Proteomes" id="UP000186583">
    <property type="component" value="Unassembled WGS sequence"/>
</dbReference>
<reference evidence="2 3" key="1">
    <citation type="submission" date="2016-11" db="EMBL/GenBank/DDBJ databases">
        <title>Draft Genome Assembly of Colletotrichum chlorophyti a pathogen of herbaceous plants.</title>
        <authorList>
            <person name="Gan P."/>
            <person name="Narusaka M."/>
            <person name="Tsushima A."/>
            <person name="Narusaka Y."/>
            <person name="Takano Y."/>
            <person name="Shirasu K."/>
        </authorList>
    </citation>
    <scope>NUCLEOTIDE SEQUENCE [LARGE SCALE GENOMIC DNA]</scope>
    <source>
        <strain evidence="2 3">NTL11</strain>
    </source>
</reference>
<organism evidence="2 3">
    <name type="scientific">Colletotrichum chlorophyti</name>
    <dbReference type="NCBI Taxonomy" id="708187"/>
    <lineage>
        <taxon>Eukaryota</taxon>
        <taxon>Fungi</taxon>
        <taxon>Dikarya</taxon>
        <taxon>Ascomycota</taxon>
        <taxon>Pezizomycotina</taxon>
        <taxon>Sordariomycetes</taxon>
        <taxon>Hypocreomycetidae</taxon>
        <taxon>Glomerellales</taxon>
        <taxon>Glomerellaceae</taxon>
        <taxon>Colletotrichum</taxon>
    </lineage>
</organism>
<dbReference type="PANTHER" id="PTHR43194">
    <property type="entry name" value="HYDROLASE ALPHA/BETA FOLD FAMILY"/>
    <property type="match status" value="1"/>
</dbReference>
<dbReference type="EMBL" id="MPGH01000002">
    <property type="protein sequence ID" value="OLN97873.1"/>
    <property type="molecule type" value="Genomic_DNA"/>
</dbReference>
<gene>
    <name evidence="2" type="ORF">CCHL11_02518</name>
</gene>